<dbReference type="InterPro" id="IPR029057">
    <property type="entry name" value="PRTase-like"/>
</dbReference>
<dbReference type="EC" id="2.4.2.14" evidence="4"/>
<dbReference type="Gene3D" id="3.60.20.10">
    <property type="entry name" value="Glutamine Phosphoribosylpyrophosphate, subunit 1, domain 1"/>
    <property type="match status" value="1"/>
</dbReference>
<protein>
    <submittedName>
        <fullName evidence="4">Amidophosphoribosyltransferase</fullName>
        <ecNumber evidence="4">2.4.2.14</ecNumber>
    </submittedName>
</protein>
<proteinExistence type="predicted"/>
<dbReference type="SUPFAM" id="SSF53271">
    <property type="entry name" value="PRTase-like"/>
    <property type="match status" value="1"/>
</dbReference>
<reference evidence="4" key="1">
    <citation type="submission" date="2021-04" db="EMBL/GenBank/DDBJ databases">
        <authorList>
            <person name="Rodrigo-Torres L."/>
            <person name="Arahal R. D."/>
            <person name="Lucena T."/>
        </authorList>
    </citation>
    <scope>NUCLEOTIDE SEQUENCE</scope>
    <source>
        <strain evidence="4">AS29M-1</strain>
    </source>
</reference>
<dbReference type="InterPro" id="IPR026869">
    <property type="entry name" value="EgtC-like"/>
</dbReference>
<accession>A0A916JR57</accession>
<dbReference type="InterPro" id="IPR029055">
    <property type="entry name" value="Ntn_hydrolases_N"/>
</dbReference>
<feature type="domain" description="Glutamine amidotransferase type-2" evidence="3">
    <location>
        <begin position="1"/>
        <end position="263"/>
    </location>
</feature>
<keyword evidence="1 4" id="KW-0808">Transferase</keyword>
<dbReference type="PROSITE" id="PS51278">
    <property type="entry name" value="GATASE_TYPE_2"/>
    <property type="match status" value="1"/>
</dbReference>
<keyword evidence="5" id="KW-1185">Reference proteome</keyword>
<gene>
    <name evidence="4" type="primary">purF</name>
    <name evidence="4" type="ORF">CRYO30217_03330</name>
</gene>
<evidence type="ECO:0000313" key="5">
    <source>
        <dbReference type="Proteomes" id="UP000683507"/>
    </source>
</evidence>
<evidence type="ECO:0000256" key="2">
    <source>
        <dbReference type="ARBA" id="ARBA00022962"/>
    </source>
</evidence>
<organism evidence="4 5">
    <name type="scientific">Parvicella tangerina</name>
    <dbReference type="NCBI Taxonomy" id="2829795"/>
    <lineage>
        <taxon>Bacteria</taxon>
        <taxon>Pseudomonadati</taxon>
        <taxon>Bacteroidota</taxon>
        <taxon>Flavobacteriia</taxon>
        <taxon>Flavobacteriales</taxon>
        <taxon>Parvicellaceae</taxon>
        <taxon>Parvicella</taxon>
    </lineage>
</organism>
<dbReference type="KEGG" id="ptan:CRYO30217_03330"/>
<evidence type="ECO:0000259" key="3">
    <source>
        <dbReference type="PROSITE" id="PS51278"/>
    </source>
</evidence>
<dbReference type="SUPFAM" id="SSF56235">
    <property type="entry name" value="N-terminal nucleophile aminohydrolases (Ntn hydrolases)"/>
    <property type="match status" value="1"/>
</dbReference>
<dbReference type="EMBL" id="OU015584">
    <property type="protein sequence ID" value="CAG5086919.1"/>
    <property type="molecule type" value="Genomic_DNA"/>
</dbReference>
<evidence type="ECO:0000313" key="4">
    <source>
        <dbReference type="EMBL" id="CAG5086919.1"/>
    </source>
</evidence>
<name>A0A916JR57_9FLAO</name>
<keyword evidence="4" id="KW-0328">Glycosyltransferase</keyword>
<dbReference type="Proteomes" id="UP000683507">
    <property type="component" value="Chromosome"/>
</dbReference>
<dbReference type="AlphaFoldDB" id="A0A916JR57"/>
<dbReference type="GO" id="GO:0004044">
    <property type="term" value="F:amidophosphoribosyltransferase activity"/>
    <property type="evidence" value="ECO:0007669"/>
    <property type="project" value="UniProtKB-EC"/>
</dbReference>
<dbReference type="InterPro" id="IPR017932">
    <property type="entry name" value="GATase_2_dom"/>
</dbReference>
<sequence length="593" mass="67892">MEKQHNRGQDGAGLANIKLDMPPGTRYISRHRSVDQKPIQDLFSYVNNRFKILEEESPEKLKDTAWLKQNEAFTGEVFLGHLRYGTYGKNKVENCHPFLRQNNWMTRNLVLAGNFNMTNVDQLFGLLVDIGQHPKEKSDTVTILEKIGHYLDEENQRLFEKYKSLGYSYQEISEQIAKNMNIQNILKNSAVDWDGGYAMAGMIGHGDAFVLRDPSGIRPAFWFENDEYAVVASERPVIQTAFNLKWEDIQEVKPGHALIIPKVGESSEVLVREPLPEAQCSFERIYFSRGTDKDIYQERLELGRLVTPKVLEAIDYDMKNTVFSFIPNTAEMAYYGMLKATEDYLDTVKVKKLKALNPGADDQEIKDILAMRTRVDKIMVKDAKLRTFITQDDARDDMVAHVYDITYGSIKRNEDNIVVLDDSIVRGTTLRQSVLRILDRLEPKMIVVVSSAPQIRYPDCYGIDMAKMGDFIAFQAAVSLIKERGMEKLLDEVYQKCLKQMELPNDQMVNCVKEIYEPFTEDEISERIAQLLKHSDVNAEVKIIYQSISGLHQACPGNKGDWYFSGNYPTPGGNKVVNKAYINYIEGKNERAY</sequence>
<dbReference type="PANTHER" id="PTHR11907">
    <property type="entry name" value="AMIDOPHOSPHORIBOSYLTRANSFERASE"/>
    <property type="match status" value="1"/>
</dbReference>
<dbReference type="Pfam" id="PF13230">
    <property type="entry name" value="GATase_4"/>
    <property type="match status" value="1"/>
</dbReference>
<keyword evidence="2" id="KW-0315">Glutamine amidotransferase</keyword>
<evidence type="ECO:0000256" key="1">
    <source>
        <dbReference type="ARBA" id="ARBA00022679"/>
    </source>
</evidence>